<comment type="caution">
    <text evidence="6">The sequence shown here is derived from an EMBL/GenBank/DDBJ whole genome shotgun (WGS) entry which is preliminary data.</text>
</comment>
<dbReference type="AlphaFoldDB" id="A0A3P1XQI3"/>
<dbReference type="CDD" id="cd02440">
    <property type="entry name" value="AdoMet_MTases"/>
    <property type="match status" value="1"/>
</dbReference>
<evidence type="ECO:0000256" key="1">
    <source>
        <dbReference type="ARBA" id="ARBA00022428"/>
    </source>
</evidence>
<organism evidence="6 7">
    <name type="scientific">Tannerella forsythia</name>
    <name type="common">Bacteroides forsythus</name>
    <dbReference type="NCBI Taxonomy" id="28112"/>
    <lineage>
        <taxon>Bacteria</taxon>
        <taxon>Pseudomonadati</taxon>
        <taxon>Bacteroidota</taxon>
        <taxon>Bacteroidia</taxon>
        <taxon>Bacteroidales</taxon>
        <taxon>Tannerellaceae</taxon>
        <taxon>Tannerella</taxon>
    </lineage>
</organism>
<dbReference type="NCBIfam" id="TIGR01934">
    <property type="entry name" value="MenG_MenH_UbiE"/>
    <property type="match status" value="1"/>
</dbReference>
<dbReference type="Proteomes" id="UP000278609">
    <property type="component" value="Unassembled WGS sequence"/>
</dbReference>
<dbReference type="NCBIfam" id="NF001244">
    <property type="entry name" value="PRK00216.1-5"/>
    <property type="match status" value="1"/>
</dbReference>
<dbReference type="OrthoDB" id="9808140at2"/>
<evidence type="ECO:0000313" key="7">
    <source>
        <dbReference type="Proteomes" id="UP000278609"/>
    </source>
</evidence>
<dbReference type="InterPro" id="IPR023576">
    <property type="entry name" value="UbiE/COQ5_MeTrFase_CS"/>
</dbReference>
<reference evidence="6 7" key="1">
    <citation type="submission" date="2018-11" db="EMBL/GenBank/DDBJ databases">
        <title>Genomes From Bacteria Associated with the Canine Oral Cavity: a Test Case for Automated Genome-Based Taxonomic Assignment.</title>
        <authorList>
            <person name="Coil D.A."/>
            <person name="Jospin G."/>
            <person name="Darling A.E."/>
            <person name="Wallis C."/>
            <person name="Davis I.J."/>
            <person name="Harris S."/>
            <person name="Eisen J.A."/>
            <person name="Holcombe L.J."/>
            <person name="O'Flynn C."/>
        </authorList>
    </citation>
    <scope>NUCLEOTIDE SEQUENCE [LARGE SCALE GENOMIC DNA]</scope>
    <source>
        <strain evidence="6 7">OH2617_COT-023</strain>
    </source>
</reference>
<evidence type="ECO:0000256" key="3">
    <source>
        <dbReference type="ARBA" id="ARBA00022679"/>
    </source>
</evidence>
<protein>
    <recommendedName>
        <fullName evidence="5">Demethylmenaquinone methyltransferase</fullName>
        <ecNumber evidence="5">2.1.1.163</ecNumber>
    </recommendedName>
</protein>
<proteinExistence type="inferred from homology"/>
<evidence type="ECO:0000313" key="6">
    <source>
        <dbReference type="EMBL" id="RRD60300.1"/>
    </source>
</evidence>
<comment type="pathway">
    <text evidence="5">Quinol/quinone metabolism; menaquinone biosynthesis; menaquinol from 1,4-dihydroxy-2-naphthoate: step 2/2.</text>
</comment>
<feature type="binding site" evidence="5">
    <location>
        <begin position="118"/>
        <end position="119"/>
    </location>
    <ligand>
        <name>S-adenosyl-L-methionine</name>
        <dbReference type="ChEBI" id="CHEBI:59789"/>
    </ligand>
</feature>
<keyword evidence="2 5" id="KW-0489">Methyltransferase</keyword>
<evidence type="ECO:0000256" key="4">
    <source>
        <dbReference type="ARBA" id="ARBA00022691"/>
    </source>
</evidence>
<gene>
    <name evidence="6" type="primary">ubiE</name>
    <name evidence="5" type="synonym">menG</name>
    <name evidence="6" type="ORF">EII40_07800</name>
</gene>
<dbReference type="PROSITE" id="PS51608">
    <property type="entry name" value="SAM_MT_UBIE"/>
    <property type="match status" value="1"/>
</dbReference>
<comment type="caution">
    <text evidence="5">Lacks conserved residue(s) required for the propagation of feature annotation.</text>
</comment>
<dbReference type="GO" id="GO:0043770">
    <property type="term" value="F:demethylmenaquinone methyltransferase activity"/>
    <property type="evidence" value="ECO:0007669"/>
    <property type="project" value="UniProtKB-UniRule"/>
</dbReference>
<dbReference type="HAMAP" id="MF_01813">
    <property type="entry name" value="MenG_UbiE_methyltr"/>
    <property type="match status" value="1"/>
</dbReference>
<comment type="similarity">
    <text evidence="5">Belongs to the class I-like SAM-binding methyltransferase superfamily. MenG/UbiE family.</text>
</comment>
<dbReference type="InterPro" id="IPR004033">
    <property type="entry name" value="UbiE/COQ5_MeTrFase"/>
</dbReference>
<name>A0A3P1XQI3_TANFO</name>
<dbReference type="PANTHER" id="PTHR43591:SF24">
    <property type="entry name" value="2-METHOXY-6-POLYPRENYL-1,4-BENZOQUINOL METHYLASE, MITOCHONDRIAL"/>
    <property type="match status" value="1"/>
</dbReference>
<keyword evidence="4 5" id="KW-0949">S-adenosyl-L-methionine</keyword>
<keyword evidence="3 5" id="KW-0808">Transferase</keyword>
<dbReference type="EC" id="2.1.1.163" evidence="5"/>
<comment type="function">
    <text evidence="5">Methyltransferase required for the conversion of demethylmenaquinol (DMKH2) to menaquinol (MKH2).</text>
</comment>
<comment type="catalytic activity">
    <reaction evidence="5">
        <text>a 2-demethylmenaquinol + S-adenosyl-L-methionine = a menaquinol + S-adenosyl-L-homocysteine + H(+)</text>
        <dbReference type="Rhea" id="RHEA:42640"/>
        <dbReference type="Rhea" id="RHEA-COMP:9539"/>
        <dbReference type="Rhea" id="RHEA-COMP:9563"/>
        <dbReference type="ChEBI" id="CHEBI:15378"/>
        <dbReference type="ChEBI" id="CHEBI:18151"/>
        <dbReference type="ChEBI" id="CHEBI:55437"/>
        <dbReference type="ChEBI" id="CHEBI:57856"/>
        <dbReference type="ChEBI" id="CHEBI:59789"/>
        <dbReference type="EC" id="2.1.1.163"/>
    </reaction>
</comment>
<dbReference type="PROSITE" id="PS01183">
    <property type="entry name" value="UBIE_1"/>
    <property type="match status" value="1"/>
</dbReference>
<feature type="binding site" evidence="5">
    <location>
        <position position="70"/>
    </location>
    <ligand>
        <name>S-adenosyl-L-methionine</name>
        <dbReference type="ChEBI" id="CHEBI:59789"/>
    </ligand>
</feature>
<dbReference type="SUPFAM" id="SSF53335">
    <property type="entry name" value="S-adenosyl-L-methionine-dependent methyltransferases"/>
    <property type="match status" value="1"/>
</dbReference>
<evidence type="ECO:0000256" key="2">
    <source>
        <dbReference type="ARBA" id="ARBA00022603"/>
    </source>
</evidence>
<dbReference type="UniPathway" id="UPA00079">
    <property type="reaction ID" value="UER00169"/>
</dbReference>
<dbReference type="InterPro" id="IPR029063">
    <property type="entry name" value="SAM-dependent_MTases_sf"/>
</dbReference>
<dbReference type="Gene3D" id="3.40.50.150">
    <property type="entry name" value="Vaccinia Virus protein VP39"/>
    <property type="match status" value="1"/>
</dbReference>
<evidence type="ECO:0000256" key="5">
    <source>
        <dbReference type="HAMAP-Rule" id="MF_01813"/>
    </source>
</evidence>
<dbReference type="GO" id="GO:0032259">
    <property type="term" value="P:methylation"/>
    <property type="evidence" value="ECO:0007669"/>
    <property type="project" value="UniProtKB-KW"/>
</dbReference>
<dbReference type="RefSeq" id="WP_124751702.1">
    <property type="nucleotide sequence ID" value="NZ_RQYS01000029.1"/>
</dbReference>
<sequence length="254" mass="28820">MSVEVERVLPYAGDEDKGTQVRRMFDTIAGRYDMLNHMLSFGMDRSWRRKTVDSLRPFSPQRILDVASGTGDLALLMCRRLQPQQIVAADLSEEMMAVGRRKVAEAGYASRVSFEHQDCMTLTYPDHSFDALTVAFGVRNFADLEQGLSEMGRVLRPDGQLRILELSTPEHFPMKQLYTLYSKTFIPLMGSWFSLEKSAYRYLPASIRKMPQGREMARLLEQQGFTNVQVRTFTGGVCSLYSATKHGHSNTIGK</sequence>
<feature type="binding site" evidence="5">
    <location>
        <position position="90"/>
    </location>
    <ligand>
        <name>S-adenosyl-L-methionine</name>
        <dbReference type="ChEBI" id="CHEBI:59789"/>
    </ligand>
</feature>
<dbReference type="Pfam" id="PF01209">
    <property type="entry name" value="Ubie_methyltran"/>
    <property type="match status" value="1"/>
</dbReference>
<dbReference type="GO" id="GO:0009234">
    <property type="term" value="P:menaquinone biosynthetic process"/>
    <property type="evidence" value="ECO:0007669"/>
    <property type="project" value="UniProtKB-UniRule"/>
</dbReference>
<dbReference type="PANTHER" id="PTHR43591">
    <property type="entry name" value="METHYLTRANSFERASE"/>
    <property type="match status" value="1"/>
</dbReference>
<accession>A0A3P1XQI3</accession>
<dbReference type="EMBL" id="RQYS01000029">
    <property type="protein sequence ID" value="RRD60300.1"/>
    <property type="molecule type" value="Genomic_DNA"/>
</dbReference>
<dbReference type="PROSITE" id="PS01184">
    <property type="entry name" value="UBIE_2"/>
    <property type="match status" value="1"/>
</dbReference>
<keyword evidence="1 5" id="KW-0474">Menaquinone biosynthesis</keyword>